<dbReference type="InterPro" id="IPR011055">
    <property type="entry name" value="Dup_hybrid_motif"/>
</dbReference>
<feature type="domain" description="M23ase beta-sheet core" evidence="1">
    <location>
        <begin position="149"/>
        <end position="246"/>
    </location>
</feature>
<dbReference type="SUPFAM" id="SSF51261">
    <property type="entry name" value="Duplicated hybrid motif"/>
    <property type="match status" value="1"/>
</dbReference>
<dbReference type="CDD" id="cd12797">
    <property type="entry name" value="M23_peptidase"/>
    <property type="match status" value="1"/>
</dbReference>
<dbReference type="Gene3D" id="2.70.70.10">
    <property type="entry name" value="Glucose Permease (Domain IIA)"/>
    <property type="match status" value="1"/>
</dbReference>
<dbReference type="PANTHER" id="PTHR21666:SF270">
    <property type="entry name" value="MUREIN HYDROLASE ACTIVATOR ENVC"/>
    <property type="match status" value="1"/>
</dbReference>
<name>A0ABT1B0K4_9FLAO</name>
<organism evidence="2 3">
    <name type="scientific">Robiginitalea marina</name>
    <dbReference type="NCBI Taxonomy" id="2954105"/>
    <lineage>
        <taxon>Bacteria</taxon>
        <taxon>Pseudomonadati</taxon>
        <taxon>Bacteroidota</taxon>
        <taxon>Flavobacteriia</taxon>
        <taxon>Flavobacteriales</taxon>
        <taxon>Flavobacteriaceae</taxon>
        <taxon>Robiginitalea</taxon>
    </lineage>
</organism>
<dbReference type="PANTHER" id="PTHR21666">
    <property type="entry name" value="PEPTIDASE-RELATED"/>
    <property type="match status" value="1"/>
</dbReference>
<protein>
    <submittedName>
        <fullName evidence="2">M23 family metallopeptidase</fullName>
    </submittedName>
</protein>
<proteinExistence type="predicted"/>
<dbReference type="Proteomes" id="UP001206312">
    <property type="component" value="Unassembled WGS sequence"/>
</dbReference>
<dbReference type="InterPro" id="IPR050570">
    <property type="entry name" value="Cell_wall_metabolism_enzyme"/>
</dbReference>
<dbReference type="PROSITE" id="PS51257">
    <property type="entry name" value="PROKAR_LIPOPROTEIN"/>
    <property type="match status" value="1"/>
</dbReference>
<evidence type="ECO:0000313" key="3">
    <source>
        <dbReference type="Proteomes" id="UP001206312"/>
    </source>
</evidence>
<sequence>MQKTLLLIATLLLVSCAKLRRVPNEQYYAFRYSFKQDFARDTLSFSLKNPLRCPVNIQLTENPDTPGLKALFGIKTLRELQDTVIKIPYPELDLTKNPKISYIVRYGDLNRQIEKNKLALPFPKGREYKVIQGYNGKLTHNTIYSRFALDFKLSIGDTITSADDGYVVGIIEDYKEYGTGKKWLESDKSNYITLYHPQSGLFTQYVHLTYKGALVKMGDFVEKGQPVGISGMTGYTTTPHLHFNAKVPTHEHGLASTEIEFENGIRGKDLKKGDRVK</sequence>
<dbReference type="EMBL" id="JAMXIB010000006">
    <property type="protein sequence ID" value="MCO5724933.1"/>
    <property type="molecule type" value="Genomic_DNA"/>
</dbReference>
<dbReference type="Pfam" id="PF01551">
    <property type="entry name" value="Peptidase_M23"/>
    <property type="match status" value="1"/>
</dbReference>
<accession>A0ABT1B0K4</accession>
<dbReference type="RefSeq" id="WP_252741312.1">
    <property type="nucleotide sequence ID" value="NZ_JAMXIB010000006.1"/>
</dbReference>
<evidence type="ECO:0000259" key="1">
    <source>
        <dbReference type="Pfam" id="PF01551"/>
    </source>
</evidence>
<comment type="caution">
    <text evidence="2">The sequence shown here is derived from an EMBL/GenBank/DDBJ whole genome shotgun (WGS) entry which is preliminary data.</text>
</comment>
<reference evidence="2 3" key="1">
    <citation type="submission" date="2022-06" db="EMBL/GenBank/DDBJ databases">
        <authorList>
            <person name="Xuan X."/>
        </authorList>
    </citation>
    <scope>NUCLEOTIDE SEQUENCE [LARGE SCALE GENOMIC DNA]</scope>
    <source>
        <strain evidence="2 3">2V75</strain>
    </source>
</reference>
<gene>
    <name evidence="2" type="ORF">NG653_08710</name>
</gene>
<keyword evidence="3" id="KW-1185">Reference proteome</keyword>
<evidence type="ECO:0000313" key="2">
    <source>
        <dbReference type="EMBL" id="MCO5724933.1"/>
    </source>
</evidence>
<dbReference type="InterPro" id="IPR016047">
    <property type="entry name" value="M23ase_b-sheet_dom"/>
</dbReference>